<dbReference type="InterPro" id="IPR036526">
    <property type="entry name" value="C-N_Hydrolase_sf"/>
</dbReference>
<dbReference type="InterPro" id="IPR003010">
    <property type="entry name" value="C-N_Hydrolase"/>
</dbReference>
<dbReference type="AlphaFoldDB" id="A0AA41Q717"/>
<name>A0AA41Q717_9ACTN</name>
<gene>
    <name evidence="3" type="ORF">LZ495_30640</name>
</gene>
<evidence type="ECO:0000313" key="3">
    <source>
        <dbReference type="EMBL" id="MCF2531549.1"/>
    </source>
</evidence>
<comment type="caution">
    <text evidence="3">The sequence shown here is derived from an EMBL/GenBank/DDBJ whole genome shotgun (WGS) entry which is preliminary data.</text>
</comment>
<dbReference type="GO" id="GO:0016811">
    <property type="term" value="F:hydrolase activity, acting on carbon-nitrogen (but not peptide) bonds, in linear amides"/>
    <property type="evidence" value="ECO:0007669"/>
    <property type="project" value="TreeGrafter"/>
</dbReference>
<dbReference type="Proteomes" id="UP001165378">
    <property type="component" value="Unassembled WGS sequence"/>
</dbReference>
<evidence type="ECO:0000313" key="4">
    <source>
        <dbReference type="Proteomes" id="UP001165378"/>
    </source>
</evidence>
<protein>
    <submittedName>
        <fullName evidence="3">Carbon-nitrogen hydrolase family protein</fullName>
    </submittedName>
</protein>
<dbReference type="RefSeq" id="WP_235056196.1">
    <property type="nucleotide sequence ID" value="NZ_JAKFHA010000024.1"/>
</dbReference>
<dbReference type="PANTHER" id="PTHR43674">
    <property type="entry name" value="NITRILASE C965.09-RELATED"/>
    <property type="match status" value="1"/>
</dbReference>
<feature type="domain" description="CN hydrolase" evidence="2">
    <location>
        <begin position="10"/>
        <end position="263"/>
    </location>
</feature>
<dbReference type="Gene3D" id="3.60.110.10">
    <property type="entry name" value="Carbon-nitrogen hydrolase"/>
    <property type="match status" value="2"/>
</dbReference>
<dbReference type="PANTHER" id="PTHR43674:SF16">
    <property type="entry name" value="CARBON-NITROGEN FAMILY, PUTATIVE (AFU_ORTHOLOGUE AFUA_5G02350)-RELATED"/>
    <property type="match status" value="1"/>
</dbReference>
<accession>A0AA41Q717</accession>
<dbReference type="PROSITE" id="PS50263">
    <property type="entry name" value="CN_HYDROLASE"/>
    <property type="match status" value="1"/>
</dbReference>
<organism evidence="3 4">
    <name type="scientific">Yinghuangia soli</name>
    <dbReference type="NCBI Taxonomy" id="2908204"/>
    <lineage>
        <taxon>Bacteria</taxon>
        <taxon>Bacillati</taxon>
        <taxon>Actinomycetota</taxon>
        <taxon>Actinomycetes</taxon>
        <taxon>Kitasatosporales</taxon>
        <taxon>Streptomycetaceae</taxon>
        <taxon>Yinghuangia</taxon>
    </lineage>
</organism>
<dbReference type="Pfam" id="PF00795">
    <property type="entry name" value="CN_hydrolase"/>
    <property type="match status" value="1"/>
</dbReference>
<evidence type="ECO:0000256" key="1">
    <source>
        <dbReference type="ARBA" id="ARBA00022801"/>
    </source>
</evidence>
<dbReference type="EMBL" id="JAKFHA010000024">
    <property type="protein sequence ID" value="MCF2531549.1"/>
    <property type="molecule type" value="Genomic_DNA"/>
</dbReference>
<dbReference type="SUPFAM" id="SSF56317">
    <property type="entry name" value="Carbon-nitrogen hydrolase"/>
    <property type="match status" value="2"/>
</dbReference>
<reference evidence="3" key="1">
    <citation type="submission" date="2022-01" db="EMBL/GenBank/DDBJ databases">
        <title>Genome-Based Taxonomic Classification of the Phylum Actinobacteria.</title>
        <authorList>
            <person name="Gao Y."/>
        </authorList>
    </citation>
    <scope>NUCLEOTIDE SEQUENCE</scope>
    <source>
        <strain evidence="3">KLBMP 8922</strain>
    </source>
</reference>
<sequence length="578" mass="60654">MSEDTSAETVRVAAVQFAVGTDRAANLATCLRMIDEAAATGAKIIVLPEFCNHLSWYTDRAAAHFAACREGDEFLTALGERAARHRVYLKTGVTWAHPDRRTTGTGVLHGPDGSLLARADKQVLMGAERDALDPADELGPVLDTPYGRVGMYACLEGVYNETARGLAVRGAQILLNSLNSFAVDEASLHVPVRAAENRVWVVAANKVGPLVPDEVAETVAAGLGIPVAWLHGAGESRIVAPDGTVVATAPRTGEAVVVADIDVGTATDKKRPDGTDVLAARRPELYGPIAAPSAPTGDAPGSDRALARVLCPNGSGHEALDDAARLLRDAVRDAVDLAVLPELFTREHGRADREPGGPEAAFVLKTLGAALHGGTTYAVCSLPSADGRAHVGYLLGPRGIVHRQEQLHTCARHAAWADRYADAVTVAQLPFGRVAIVVGDDTIYPEAFRLAVLAGAEIVAVPFTPCEEWELSLGLPERAAENRLNVVAAGRPAHPGGPAGAVLSLPADFTLWTPWDGPFTGRISHPDITVATGPATTAEIRPALAANRQVSRGTDLVDGRPWQLAGVLSAATPPLHRT</sequence>
<proteinExistence type="predicted"/>
<dbReference type="InterPro" id="IPR050345">
    <property type="entry name" value="Aliph_Amidase/BUP"/>
</dbReference>
<keyword evidence="4" id="KW-1185">Reference proteome</keyword>
<evidence type="ECO:0000259" key="2">
    <source>
        <dbReference type="PROSITE" id="PS50263"/>
    </source>
</evidence>
<keyword evidence="1 3" id="KW-0378">Hydrolase</keyword>
<dbReference type="CDD" id="cd07197">
    <property type="entry name" value="nitrilase"/>
    <property type="match status" value="2"/>
</dbReference>